<dbReference type="InterPro" id="IPR011990">
    <property type="entry name" value="TPR-like_helical_dom_sf"/>
</dbReference>
<evidence type="ECO:0000313" key="1">
    <source>
        <dbReference type="EMBL" id="MFC6018697.1"/>
    </source>
</evidence>
<gene>
    <name evidence="1" type="ORF">ACFP2T_21115</name>
</gene>
<dbReference type="RefSeq" id="WP_377424342.1">
    <property type="nucleotide sequence ID" value="NZ_JBHSPR010000017.1"/>
</dbReference>
<evidence type="ECO:0008006" key="3">
    <source>
        <dbReference type="Google" id="ProtNLM"/>
    </source>
</evidence>
<name>A0ABW1KBL6_9ACTN</name>
<protein>
    <recommendedName>
        <fullName evidence="3">Tetratricopeptide repeat protein</fullName>
    </recommendedName>
</protein>
<evidence type="ECO:0000313" key="2">
    <source>
        <dbReference type="Proteomes" id="UP001596203"/>
    </source>
</evidence>
<accession>A0ABW1KBL6</accession>
<dbReference type="Proteomes" id="UP001596203">
    <property type="component" value="Unassembled WGS sequence"/>
</dbReference>
<dbReference type="SUPFAM" id="SSF48452">
    <property type="entry name" value="TPR-like"/>
    <property type="match status" value="2"/>
</dbReference>
<proteinExistence type="predicted"/>
<keyword evidence="2" id="KW-1185">Reference proteome</keyword>
<dbReference type="EMBL" id="JBHSPR010000017">
    <property type="protein sequence ID" value="MFC6018697.1"/>
    <property type="molecule type" value="Genomic_DNA"/>
</dbReference>
<comment type="caution">
    <text evidence="1">The sequence shown here is derived from an EMBL/GenBank/DDBJ whole genome shotgun (WGS) entry which is preliminary data.</text>
</comment>
<organism evidence="1 2">
    <name type="scientific">Plantactinospora solaniradicis</name>
    <dbReference type="NCBI Taxonomy" id="1723736"/>
    <lineage>
        <taxon>Bacteria</taxon>
        <taxon>Bacillati</taxon>
        <taxon>Actinomycetota</taxon>
        <taxon>Actinomycetes</taxon>
        <taxon>Micromonosporales</taxon>
        <taxon>Micromonosporaceae</taxon>
        <taxon>Plantactinospora</taxon>
    </lineage>
</organism>
<sequence length="467" mass="50253">MFTDTWGRLRRRLADVVPGRSPDRPVPGPVADGPELVRTLADRADRLHREGKPDLAAESLAEAVALGRDVTGADWGDALTQLADALSRAARADEAVATARAAVAAFGDQRSAGRAEALRRLGRHLLSVGNSDEAVVVVREAAELYASLAGPLAVRHGKALFMAQYELAMALGVVGRYEEAITAATQPLLTLRIQDRLHVARGRRHYADLLFRVASWQGELDRPAEAVENARPAVAQLRRVVATDALDDDLDKLAHVLVVLARQLRRLDRDIEAVPPLREAVALWQRLPDGDNDLAKSSIELSRLYRDLGGHDDAALAAQQTAVDAGRRLVAVDAEYYEGRLAASLLALAERARAAGSTPDALPACDEAVSIARRLVQYAAFAPAPERQWCEGLLLGGLTELACLHAEGGRRTEAVDTMAELDGLAAGLILDADQRDWVDSTYAFVREVAPDECDRRGLPGSSGAVED</sequence>
<reference evidence="2" key="1">
    <citation type="journal article" date="2019" name="Int. J. Syst. Evol. Microbiol.">
        <title>The Global Catalogue of Microorganisms (GCM) 10K type strain sequencing project: providing services to taxonomists for standard genome sequencing and annotation.</title>
        <authorList>
            <consortium name="The Broad Institute Genomics Platform"/>
            <consortium name="The Broad Institute Genome Sequencing Center for Infectious Disease"/>
            <person name="Wu L."/>
            <person name="Ma J."/>
        </authorList>
    </citation>
    <scope>NUCLEOTIDE SEQUENCE [LARGE SCALE GENOMIC DNA]</scope>
    <source>
        <strain evidence="2">ZS-35-S2</strain>
    </source>
</reference>
<dbReference type="Gene3D" id="1.25.40.10">
    <property type="entry name" value="Tetratricopeptide repeat domain"/>
    <property type="match status" value="2"/>
</dbReference>